<organism evidence="2">
    <name type="scientific">Rhizophora mucronata</name>
    <name type="common">Asiatic mangrove</name>
    <dbReference type="NCBI Taxonomy" id="61149"/>
    <lineage>
        <taxon>Eukaryota</taxon>
        <taxon>Viridiplantae</taxon>
        <taxon>Streptophyta</taxon>
        <taxon>Embryophyta</taxon>
        <taxon>Tracheophyta</taxon>
        <taxon>Spermatophyta</taxon>
        <taxon>Magnoliopsida</taxon>
        <taxon>eudicotyledons</taxon>
        <taxon>Gunneridae</taxon>
        <taxon>Pentapetalae</taxon>
        <taxon>rosids</taxon>
        <taxon>fabids</taxon>
        <taxon>Malpighiales</taxon>
        <taxon>Rhizophoraceae</taxon>
        <taxon>Rhizophora</taxon>
    </lineage>
</organism>
<dbReference type="EMBL" id="GGEC01056404">
    <property type="protein sequence ID" value="MBX36888.1"/>
    <property type="molecule type" value="Transcribed_RNA"/>
</dbReference>
<accession>A0A2P2N349</accession>
<feature type="region of interest" description="Disordered" evidence="1">
    <location>
        <begin position="1"/>
        <end position="32"/>
    </location>
</feature>
<dbReference type="AlphaFoldDB" id="A0A2P2N349"/>
<protein>
    <submittedName>
        <fullName evidence="2">Uncharacterized protein</fullName>
    </submittedName>
</protein>
<reference evidence="2" key="1">
    <citation type="submission" date="2018-02" db="EMBL/GenBank/DDBJ databases">
        <title>Rhizophora mucronata_Transcriptome.</title>
        <authorList>
            <person name="Meera S.P."/>
            <person name="Sreeshan A."/>
            <person name="Augustine A."/>
        </authorList>
    </citation>
    <scope>NUCLEOTIDE SEQUENCE</scope>
    <source>
        <tissue evidence="2">Leaf</tissue>
    </source>
</reference>
<sequence>MGFQGSRFRPSGHMGQQNQWEQCIHGEPDESSRSPICYAGTCGSSNWYSPPLRNKPATEGKFPTLKAMANLFESQSSL</sequence>
<proteinExistence type="predicted"/>
<evidence type="ECO:0000256" key="1">
    <source>
        <dbReference type="SAM" id="MobiDB-lite"/>
    </source>
</evidence>
<evidence type="ECO:0000313" key="2">
    <source>
        <dbReference type="EMBL" id="MBX36888.1"/>
    </source>
</evidence>
<name>A0A2P2N349_RHIMU</name>